<evidence type="ECO:0000313" key="4">
    <source>
        <dbReference type="EMBL" id="MVN91796.1"/>
    </source>
</evidence>
<dbReference type="OrthoDB" id="9816001at2"/>
<dbReference type="InterPro" id="IPR036514">
    <property type="entry name" value="SGNH_hydro_sf"/>
</dbReference>
<dbReference type="InterPro" id="IPR039329">
    <property type="entry name" value="SIAE"/>
</dbReference>
<gene>
    <name evidence="4" type="ORF">GO816_11720</name>
</gene>
<protein>
    <recommendedName>
        <fullName evidence="3">Sialate O-acetylesterase domain-containing protein</fullName>
    </recommendedName>
</protein>
<comment type="caution">
    <text evidence="4">The sequence shown here is derived from an EMBL/GenBank/DDBJ whole genome shotgun (WGS) entry which is preliminary data.</text>
</comment>
<name>A0A6I4IDW6_9SPHI</name>
<dbReference type="SUPFAM" id="SSF49785">
    <property type="entry name" value="Galactose-binding domain-like"/>
    <property type="match status" value="1"/>
</dbReference>
<reference evidence="4 5" key="1">
    <citation type="submission" date="2019-12" db="EMBL/GenBank/DDBJ databases">
        <title>Mucilaginibacter sp. HME9299 genome sequencing and assembly.</title>
        <authorList>
            <person name="Kang H."/>
            <person name="Kim H."/>
            <person name="Joh K."/>
        </authorList>
    </citation>
    <scope>NUCLEOTIDE SEQUENCE [LARGE SCALE GENOMIC DNA]</scope>
    <source>
        <strain evidence="4 5">HME9299</strain>
    </source>
</reference>
<evidence type="ECO:0000259" key="3">
    <source>
        <dbReference type="Pfam" id="PF03629"/>
    </source>
</evidence>
<dbReference type="PANTHER" id="PTHR22901">
    <property type="entry name" value="SIALATE O-ACETYLESTERASE"/>
    <property type="match status" value="1"/>
</dbReference>
<evidence type="ECO:0000313" key="5">
    <source>
        <dbReference type="Proteomes" id="UP000434850"/>
    </source>
</evidence>
<keyword evidence="5" id="KW-1185">Reference proteome</keyword>
<dbReference type="EMBL" id="WQLA01000004">
    <property type="protein sequence ID" value="MVN91796.1"/>
    <property type="molecule type" value="Genomic_DNA"/>
</dbReference>
<dbReference type="PANTHER" id="PTHR22901:SF0">
    <property type="entry name" value="SIALATE O-ACETYLESTERASE"/>
    <property type="match status" value="1"/>
</dbReference>
<feature type="domain" description="Sialate O-acetylesterase" evidence="3">
    <location>
        <begin position="413"/>
        <end position="532"/>
    </location>
</feature>
<dbReference type="RefSeq" id="WP_157542120.1">
    <property type="nucleotide sequence ID" value="NZ_WQLA01000004.1"/>
</dbReference>
<evidence type="ECO:0000256" key="1">
    <source>
        <dbReference type="ARBA" id="ARBA00022801"/>
    </source>
</evidence>
<proteinExistence type="predicted"/>
<dbReference type="InterPro" id="IPR005181">
    <property type="entry name" value="SASA"/>
</dbReference>
<dbReference type="Gene3D" id="3.40.50.1110">
    <property type="entry name" value="SGNH hydrolase"/>
    <property type="match status" value="1"/>
</dbReference>
<sequence length="656" mass="72665">MINRFLLLLALCIFSSAISANVTLPKLYSDGMVLQRNKPISLWGWANKGEKITVSFKKQKKVTITGNDGKWKIILGAEPAGGPFVLTIKGANVITVSDVLLGEVWVCSGQSNMEFSVRGSNNASREIREADYPQIRHFKIPNAIAKQPQDDFTGGSWKSATPENVADFTAVGYFYARELYKKLKVPIGLINASWGGTDIEPWISRPALENSEIFKAMAQSLPPAANLDVIIKERKVQLTKTINRLQGTLPKDSATASVWRNADFDDSKWTESPVPAFWEQSVENFDGTAWLRTTFSISRKNAGKLAELHLGMIDDADITYLNGVKVGGIKDGYNTQRVYPINPGMLKEGLNTIAVRVEDAGGGGGITGKPDDIKLLVGEDTINLAGKWKFQIESLWKGSSNAADPNLFPSLLYNGMINPLVHYRIKGVLWYQGENNAQRAYQYRAALPLLIKDWRKNWQQGNFPFYVVQISSWKASGGDSRIGSQWAELREAQMQALKLPNTGLAVTIDVGETNDIHPKNKQDVGKRLAAIALNQSYGQNVAFKGPSYKSMEVKSGEVVVSFNDDDGGLWVKDKYGYIKGFEIAGADQKFYYAKAILKECKIILANANVSNPVAVRYAWADDALDANVYNKEGFPLMPFRTDDWKGVTENVNYTVK</sequence>
<organism evidence="4 5">
    <name type="scientific">Mucilaginibacter aquatilis</name>
    <dbReference type="NCBI Taxonomy" id="1517760"/>
    <lineage>
        <taxon>Bacteria</taxon>
        <taxon>Pseudomonadati</taxon>
        <taxon>Bacteroidota</taxon>
        <taxon>Sphingobacteriia</taxon>
        <taxon>Sphingobacteriales</taxon>
        <taxon>Sphingobacteriaceae</taxon>
        <taxon>Mucilaginibacter</taxon>
    </lineage>
</organism>
<dbReference type="SUPFAM" id="SSF52266">
    <property type="entry name" value="SGNH hydrolase"/>
    <property type="match status" value="1"/>
</dbReference>
<keyword evidence="1" id="KW-0378">Hydrolase</keyword>
<dbReference type="GO" id="GO:0001681">
    <property type="term" value="F:sialate O-acetylesterase activity"/>
    <property type="evidence" value="ECO:0007669"/>
    <property type="project" value="InterPro"/>
</dbReference>
<dbReference type="Pfam" id="PF03629">
    <property type="entry name" value="SASA"/>
    <property type="match status" value="2"/>
</dbReference>
<dbReference type="AlphaFoldDB" id="A0A6I4IDW6"/>
<keyword evidence="2" id="KW-0732">Signal</keyword>
<dbReference type="GO" id="GO:0005975">
    <property type="term" value="P:carbohydrate metabolic process"/>
    <property type="evidence" value="ECO:0007669"/>
    <property type="project" value="TreeGrafter"/>
</dbReference>
<feature type="domain" description="Sialate O-acetylesterase" evidence="3">
    <location>
        <begin position="103"/>
        <end position="217"/>
    </location>
</feature>
<dbReference type="InterPro" id="IPR008979">
    <property type="entry name" value="Galactose-bd-like_sf"/>
</dbReference>
<feature type="signal peptide" evidence="2">
    <location>
        <begin position="1"/>
        <end position="20"/>
    </location>
</feature>
<dbReference type="GO" id="GO:0004553">
    <property type="term" value="F:hydrolase activity, hydrolyzing O-glycosyl compounds"/>
    <property type="evidence" value="ECO:0007669"/>
    <property type="project" value="UniProtKB-ARBA"/>
</dbReference>
<accession>A0A6I4IDW6</accession>
<feature type="chain" id="PRO_5026096336" description="Sialate O-acetylesterase domain-containing protein" evidence="2">
    <location>
        <begin position="21"/>
        <end position="656"/>
    </location>
</feature>
<dbReference type="Gene3D" id="2.60.120.260">
    <property type="entry name" value="Galactose-binding domain-like"/>
    <property type="match status" value="1"/>
</dbReference>
<evidence type="ECO:0000256" key="2">
    <source>
        <dbReference type="SAM" id="SignalP"/>
    </source>
</evidence>
<dbReference type="Proteomes" id="UP000434850">
    <property type="component" value="Unassembled WGS sequence"/>
</dbReference>